<proteinExistence type="predicted"/>
<gene>
    <name evidence="1" type="ORF">B0H15DRAFT_758102</name>
</gene>
<dbReference type="Proteomes" id="UP001222325">
    <property type="component" value="Unassembled WGS sequence"/>
</dbReference>
<sequence>ENPALSARSMAAAIPVAQLKISEDQRRSIEAMYNPTSSSPSPAPLIIDNTFTVDPDSQLQACAALLQYGLDVNSLEDVGNRWSQQWSRKSADGCLETQRILY</sequence>
<accession>A0AAD6TNE7</accession>
<reference evidence="1" key="1">
    <citation type="submission" date="2023-03" db="EMBL/GenBank/DDBJ databases">
        <title>Massive genome expansion in bonnet fungi (Mycena s.s.) driven by repeated elements and novel gene families across ecological guilds.</title>
        <authorList>
            <consortium name="Lawrence Berkeley National Laboratory"/>
            <person name="Harder C.B."/>
            <person name="Miyauchi S."/>
            <person name="Viragh M."/>
            <person name="Kuo A."/>
            <person name="Thoen E."/>
            <person name="Andreopoulos B."/>
            <person name="Lu D."/>
            <person name="Skrede I."/>
            <person name="Drula E."/>
            <person name="Henrissat B."/>
            <person name="Morin E."/>
            <person name="Kohler A."/>
            <person name="Barry K."/>
            <person name="LaButti K."/>
            <person name="Morin E."/>
            <person name="Salamov A."/>
            <person name="Lipzen A."/>
            <person name="Mereny Z."/>
            <person name="Hegedus B."/>
            <person name="Baldrian P."/>
            <person name="Stursova M."/>
            <person name="Weitz H."/>
            <person name="Taylor A."/>
            <person name="Grigoriev I.V."/>
            <person name="Nagy L.G."/>
            <person name="Martin F."/>
            <person name="Kauserud H."/>
        </authorList>
    </citation>
    <scope>NUCLEOTIDE SEQUENCE</scope>
    <source>
        <strain evidence="1">CBHHK173m</strain>
    </source>
</reference>
<dbReference type="EMBL" id="JARJCN010000216">
    <property type="protein sequence ID" value="KAJ7062977.1"/>
    <property type="molecule type" value="Genomic_DNA"/>
</dbReference>
<feature type="non-terminal residue" evidence="1">
    <location>
        <position position="1"/>
    </location>
</feature>
<feature type="non-terminal residue" evidence="1">
    <location>
        <position position="102"/>
    </location>
</feature>
<keyword evidence="2" id="KW-1185">Reference proteome</keyword>
<evidence type="ECO:0000313" key="2">
    <source>
        <dbReference type="Proteomes" id="UP001222325"/>
    </source>
</evidence>
<organism evidence="1 2">
    <name type="scientific">Mycena belliarum</name>
    <dbReference type="NCBI Taxonomy" id="1033014"/>
    <lineage>
        <taxon>Eukaryota</taxon>
        <taxon>Fungi</taxon>
        <taxon>Dikarya</taxon>
        <taxon>Basidiomycota</taxon>
        <taxon>Agaricomycotina</taxon>
        <taxon>Agaricomycetes</taxon>
        <taxon>Agaricomycetidae</taxon>
        <taxon>Agaricales</taxon>
        <taxon>Marasmiineae</taxon>
        <taxon>Mycenaceae</taxon>
        <taxon>Mycena</taxon>
    </lineage>
</organism>
<protein>
    <submittedName>
        <fullName evidence="1">Uncharacterized protein</fullName>
    </submittedName>
</protein>
<dbReference type="AlphaFoldDB" id="A0AAD6TNE7"/>
<evidence type="ECO:0000313" key="1">
    <source>
        <dbReference type="EMBL" id="KAJ7062977.1"/>
    </source>
</evidence>
<name>A0AAD6TNE7_9AGAR</name>
<comment type="caution">
    <text evidence="1">The sequence shown here is derived from an EMBL/GenBank/DDBJ whole genome shotgun (WGS) entry which is preliminary data.</text>
</comment>